<gene>
    <name evidence="3" type="ORF">TO10_v1_380227</name>
</gene>
<dbReference type="EMBL" id="LN899827">
    <property type="protein sequence ID" value="CUV45804.1"/>
    <property type="molecule type" value="Genomic_DNA"/>
</dbReference>
<feature type="transmembrane region" description="Helical" evidence="2">
    <location>
        <begin position="34"/>
        <end position="53"/>
    </location>
</feature>
<feature type="transmembrane region" description="Helical" evidence="2">
    <location>
        <begin position="144"/>
        <end position="167"/>
    </location>
</feature>
<evidence type="ECO:0000313" key="3">
    <source>
        <dbReference type="EMBL" id="CUV45804.1"/>
    </source>
</evidence>
<keyword evidence="2" id="KW-0472">Membrane</keyword>
<sequence>MVNPFIVYILAFGGTLLAYGFDWSTLYPRLSGDVVSFFIWTFLAALPLAAVVWPRLACVRRRKSALPGWMTKAMVVGMIADIAYAGGIPLFMVAAGSDFDYSQFGIPTFHVILVTFSSAYAAVRFSDFLISRRTRYLVDALIPLAFSVLTFTRGTAMMSLIAFGFIWLSHHGMPRLRSMIVGVVLGIGALYAFGVLGDIRSPGAIEEVGQPSSAFKKSIVPTPYLWTYIYVTSPLANLQNTVDAGERPNGSAVQFAAAELVPDFIGKRILEAMDVPREDVARVAPTLNAASIYARAFSYMGWVGAAIMFFALAGVVGVFTWLLGGSSYAVPAIATLNTLVLLCIFENMLSFTGMVMQLFWLLVFAQFFPRSRVGEAGQDRHDDASEQGHSARQQHGADQQGSGVTGDLRGSL</sequence>
<reference evidence="3" key="1">
    <citation type="submission" date="2015-10" db="EMBL/GenBank/DDBJ databases">
        <authorList>
            <person name="Gilbert D.G."/>
        </authorList>
    </citation>
    <scope>NUCLEOTIDE SEQUENCE</scope>
    <source>
        <strain evidence="3">Phyl III-seqv23</strain>
    </source>
</reference>
<dbReference type="AlphaFoldDB" id="A0A0S4WG61"/>
<feature type="transmembrane region" description="Helical" evidence="2">
    <location>
        <begin position="336"/>
        <end position="363"/>
    </location>
</feature>
<feature type="region of interest" description="Disordered" evidence="1">
    <location>
        <begin position="376"/>
        <end position="412"/>
    </location>
</feature>
<evidence type="ECO:0000256" key="1">
    <source>
        <dbReference type="SAM" id="MobiDB-lite"/>
    </source>
</evidence>
<keyword evidence="2 3" id="KW-0812">Transmembrane</keyword>
<name>A0A0S4WG61_RALSL</name>
<accession>A0A0S4WG61</accession>
<organism evidence="3">
    <name type="scientific">Ralstonia solanacearum</name>
    <name type="common">Pseudomonas solanacearum</name>
    <dbReference type="NCBI Taxonomy" id="305"/>
    <lineage>
        <taxon>Bacteria</taxon>
        <taxon>Pseudomonadati</taxon>
        <taxon>Pseudomonadota</taxon>
        <taxon>Betaproteobacteria</taxon>
        <taxon>Burkholderiales</taxon>
        <taxon>Burkholderiaceae</taxon>
        <taxon>Ralstonia</taxon>
        <taxon>Ralstonia solanacearum species complex</taxon>
    </lineage>
</organism>
<feature type="transmembrane region" description="Helical" evidence="2">
    <location>
        <begin position="104"/>
        <end position="123"/>
    </location>
</feature>
<protein>
    <submittedName>
        <fullName evidence="3">Putative transmembrane protein</fullName>
    </submittedName>
</protein>
<evidence type="ECO:0000256" key="2">
    <source>
        <dbReference type="SAM" id="Phobius"/>
    </source>
</evidence>
<feature type="compositionally biased region" description="Polar residues" evidence="1">
    <location>
        <begin position="387"/>
        <end position="402"/>
    </location>
</feature>
<feature type="transmembrane region" description="Helical" evidence="2">
    <location>
        <begin position="299"/>
        <end position="324"/>
    </location>
</feature>
<feature type="compositionally biased region" description="Basic and acidic residues" evidence="1">
    <location>
        <begin position="377"/>
        <end position="386"/>
    </location>
</feature>
<feature type="transmembrane region" description="Helical" evidence="2">
    <location>
        <begin position="73"/>
        <end position="92"/>
    </location>
</feature>
<proteinExistence type="predicted"/>
<feature type="transmembrane region" description="Helical" evidence="2">
    <location>
        <begin position="179"/>
        <end position="196"/>
    </location>
</feature>
<keyword evidence="2" id="KW-1133">Transmembrane helix</keyword>